<sequence>QPRPHGSGNGLPALTPPSSAVVDGAVVRETEVINGNGGPAPLDFSTPTSSSSSCEDQQPVNLSEAPPQRPPLPPSHLPVTELRRKYPLALRLDRDGRDYGGKSPQYSSGGSYDSVKMELGAEDLTTGRHGSQVAADDDDDDHDDHDDNDKINDTEGVDPERLKAFNMFVRLFVDENLDRMVPISKQPKEKIQAIIESCSRQFPEFQERARKRIRTYLKSCRRMKKNGMETRPTPPHLTSAMAENILAAACESESRNAAKRMRLETYHDEQISLDKSEPASLAHSAYSLAASAFSSQDTQLYINGAGLSYGYRSYPGLSAAMQHPVSLTTGAAAQSNGPTDLSMKSLTSTNIANSASAANSGLGGRGGGGGGGASAQLSQPEITAVRQLIAGYRESAAFLLRSADELENLILQQN</sequence>
<evidence type="ECO:0000259" key="2">
    <source>
        <dbReference type="Pfam" id="PF23079"/>
    </source>
</evidence>
<proteinExistence type="predicted"/>
<feature type="region of interest" description="Disordered" evidence="1">
    <location>
        <begin position="126"/>
        <end position="158"/>
    </location>
</feature>
<dbReference type="Proteomes" id="UP000472267">
    <property type="component" value="Chromosome 20"/>
</dbReference>
<reference evidence="3" key="1">
    <citation type="submission" date="2019-06" db="EMBL/GenBank/DDBJ databases">
        <authorList>
            <consortium name="Wellcome Sanger Institute Data Sharing"/>
        </authorList>
    </citation>
    <scope>NUCLEOTIDE SEQUENCE [LARGE SCALE GENOMIC DNA]</scope>
</reference>
<accession>A0A672HQX0</accession>
<feature type="domain" description="Nucleolar protein 4 helical" evidence="2">
    <location>
        <begin position="160"/>
        <end position="253"/>
    </location>
</feature>
<dbReference type="Ensembl" id="ENSSFAT00005032772.1">
    <property type="protein sequence ID" value="ENSSFAP00005031638.1"/>
    <property type="gene ID" value="ENSSFAG00005016028.1"/>
</dbReference>
<dbReference type="InterPro" id="IPR039788">
    <property type="entry name" value="NOL4/NOL4L"/>
</dbReference>
<keyword evidence="4" id="KW-1185">Reference proteome</keyword>
<reference evidence="3" key="3">
    <citation type="submission" date="2025-09" db="UniProtKB">
        <authorList>
            <consortium name="Ensembl"/>
        </authorList>
    </citation>
    <scope>IDENTIFICATION</scope>
</reference>
<dbReference type="AlphaFoldDB" id="A0A672HQX0"/>
<dbReference type="PANTHER" id="PTHR12449:SF19">
    <property type="entry name" value="NUCLEOLAR PROTEIN 4-LIKE"/>
    <property type="match status" value="1"/>
</dbReference>
<feature type="compositionally biased region" description="Pro residues" evidence="1">
    <location>
        <begin position="67"/>
        <end position="76"/>
    </location>
</feature>
<dbReference type="InParanoid" id="A0A672HQX0"/>
<evidence type="ECO:0000313" key="4">
    <source>
        <dbReference type="Proteomes" id="UP000472267"/>
    </source>
</evidence>
<dbReference type="PANTHER" id="PTHR12449">
    <property type="entry name" value="DEATH DOMAIN-CONTAINING PROTEIN"/>
    <property type="match status" value="1"/>
</dbReference>
<evidence type="ECO:0000256" key="1">
    <source>
        <dbReference type="SAM" id="MobiDB-lite"/>
    </source>
</evidence>
<organism evidence="3 4">
    <name type="scientific">Salarias fasciatus</name>
    <name type="common">Jewelled blenny</name>
    <name type="synonym">Blennius fasciatus</name>
    <dbReference type="NCBI Taxonomy" id="181472"/>
    <lineage>
        <taxon>Eukaryota</taxon>
        <taxon>Metazoa</taxon>
        <taxon>Chordata</taxon>
        <taxon>Craniata</taxon>
        <taxon>Vertebrata</taxon>
        <taxon>Euteleostomi</taxon>
        <taxon>Actinopterygii</taxon>
        <taxon>Neopterygii</taxon>
        <taxon>Teleostei</taxon>
        <taxon>Neoteleostei</taxon>
        <taxon>Acanthomorphata</taxon>
        <taxon>Ovalentaria</taxon>
        <taxon>Blenniimorphae</taxon>
        <taxon>Blenniiformes</taxon>
        <taxon>Blennioidei</taxon>
        <taxon>Blenniidae</taxon>
        <taxon>Salariinae</taxon>
        <taxon>Salarias</taxon>
    </lineage>
</organism>
<feature type="compositionally biased region" description="Basic and acidic residues" evidence="1">
    <location>
        <begin position="145"/>
        <end position="158"/>
    </location>
</feature>
<gene>
    <name evidence="3" type="primary">LOC115408309</name>
</gene>
<evidence type="ECO:0000313" key="3">
    <source>
        <dbReference type="Ensembl" id="ENSSFAP00005031638.1"/>
    </source>
</evidence>
<name>A0A672HQX0_SALFA</name>
<dbReference type="InterPro" id="IPR056549">
    <property type="entry name" value="HTH_NOL4"/>
</dbReference>
<feature type="region of interest" description="Disordered" evidence="1">
    <location>
        <begin position="32"/>
        <end position="113"/>
    </location>
</feature>
<dbReference type="Pfam" id="PF23079">
    <property type="entry name" value="HTH_NOL4_2nd"/>
    <property type="match status" value="1"/>
</dbReference>
<feature type="compositionally biased region" description="Acidic residues" evidence="1">
    <location>
        <begin position="135"/>
        <end position="144"/>
    </location>
</feature>
<dbReference type="OMA" id="NGMEQTR"/>
<reference evidence="3" key="2">
    <citation type="submission" date="2025-08" db="UniProtKB">
        <authorList>
            <consortium name="Ensembl"/>
        </authorList>
    </citation>
    <scope>IDENTIFICATION</scope>
</reference>
<feature type="compositionally biased region" description="Basic and acidic residues" evidence="1">
    <location>
        <begin position="91"/>
        <end position="100"/>
    </location>
</feature>
<protein>
    <submittedName>
        <fullName evidence="3">Nucleolar protein 4-like b</fullName>
    </submittedName>
</protein>